<dbReference type="PANTHER" id="PTHR22602:SF0">
    <property type="entry name" value="TRANSFERASE CAF17, MITOCHONDRIAL-RELATED"/>
    <property type="match status" value="1"/>
</dbReference>
<dbReference type="AlphaFoldDB" id="U7V6G4"/>
<sequence length="407" mass="43654">MRGTIMSTAENIAADAPEYTPIPSPLMQVHGAFAADGPDAGVAAHYGNPLAEQRALVRDRGATTGDPVVVDRSSLGVVRVSGPDRASWLTSLASQVLTGMNPGDSREFLLLSPQGRIEYAPAAIEDGQALWLIVEGAQAEPLTDYLNRMKFMLRVDIENMSGEYAVVETARNPRGEQGTAHPAFADALIWRDPWTALVEGGYHYSATPDAHPGTGYERYLSIIPRDKLTTLTEGAQLAGVWAAEALRIEAWRPRAGTEVDNKTIPQELDYTRTAVHFEKGCYKGQETVARVHNLGHPPRRLVFLDLDGSEHTLPAAGSELFVEGKPRAVGRITSVALHHEAGPIALAVIKRAVDPAAPLRAVDTGEAATDESSATATEYAAAQTLIVSPEAGEIARKSVAGQDFLKR</sequence>
<dbReference type="Gene3D" id="3.30.1360.120">
    <property type="entry name" value="Probable tRNA modification gtpase trme, domain 1"/>
    <property type="match status" value="1"/>
</dbReference>
<keyword evidence="1" id="KW-0809">Transit peptide</keyword>
<dbReference type="NCBIfam" id="TIGR03317">
    <property type="entry name" value="ygfZ_signature"/>
    <property type="match status" value="1"/>
</dbReference>
<organism evidence="2 3">
    <name type="scientific">Rothia aeria F0184</name>
    <dbReference type="NCBI Taxonomy" id="888019"/>
    <lineage>
        <taxon>Bacteria</taxon>
        <taxon>Bacillati</taxon>
        <taxon>Actinomycetota</taxon>
        <taxon>Actinomycetes</taxon>
        <taxon>Micrococcales</taxon>
        <taxon>Micrococcaceae</taxon>
        <taxon>Rothia</taxon>
    </lineage>
</organism>
<protein>
    <submittedName>
        <fullName evidence="2">Glycine cleavage T-protein</fullName>
    </submittedName>
</protein>
<dbReference type="Proteomes" id="UP000017174">
    <property type="component" value="Unassembled WGS sequence"/>
</dbReference>
<reference evidence="2 3" key="1">
    <citation type="submission" date="2013-08" db="EMBL/GenBank/DDBJ databases">
        <authorList>
            <person name="Weinstock G."/>
            <person name="Sodergren E."/>
            <person name="Wylie T."/>
            <person name="Fulton L."/>
            <person name="Fulton R."/>
            <person name="Fronick C."/>
            <person name="O'Laughlin M."/>
            <person name="Godfrey J."/>
            <person name="Miner T."/>
            <person name="Herter B."/>
            <person name="Appelbaum E."/>
            <person name="Cordes M."/>
            <person name="Lek S."/>
            <person name="Wollam A."/>
            <person name="Pepin K.H."/>
            <person name="Palsikar V.B."/>
            <person name="Mitreva M."/>
            <person name="Wilson R.K."/>
        </authorList>
    </citation>
    <scope>NUCLEOTIDE SEQUENCE [LARGE SCALE GENOMIC DNA]</scope>
    <source>
        <strain evidence="2 3">F0184</strain>
    </source>
</reference>
<evidence type="ECO:0000256" key="1">
    <source>
        <dbReference type="ARBA" id="ARBA00022946"/>
    </source>
</evidence>
<dbReference type="InterPro" id="IPR017703">
    <property type="entry name" value="YgfZ/GCV_T_CS"/>
</dbReference>
<name>U7V6G4_9MICC</name>
<accession>U7V6G4</accession>
<evidence type="ECO:0000313" key="3">
    <source>
        <dbReference type="Proteomes" id="UP000017174"/>
    </source>
</evidence>
<proteinExistence type="predicted"/>
<gene>
    <name evidence="2" type="ORF">HMPREF0742_00537</name>
</gene>
<dbReference type="SUPFAM" id="SSF103025">
    <property type="entry name" value="Folate-binding domain"/>
    <property type="match status" value="1"/>
</dbReference>
<comment type="caution">
    <text evidence="2">The sequence shown here is derived from an EMBL/GenBank/DDBJ whole genome shotgun (WGS) entry which is preliminary data.</text>
</comment>
<dbReference type="EMBL" id="AXZG01000015">
    <property type="protein sequence ID" value="ERT67126.1"/>
    <property type="molecule type" value="Genomic_DNA"/>
</dbReference>
<dbReference type="InterPro" id="IPR045179">
    <property type="entry name" value="YgfZ/GcvT"/>
</dbReference>
<dbReference type="PANTHER" id="PTHR22602">
    <property type="entry name" value="TRANSFERASE CAF17, MITOCHONDRIAL-RELATED"/>
    <property type="match status" value="1"/>
</dbReference>
<dbReference type="PATRIC" id="fig|888019.4.peg.459"/>
<dbReference type="GO" id="GO:0016226">
    <property type="term" value="P:iron-sulfur cluster assembly"/>
    <property type="evidence" value="ECO:0007669"/>
    <property type="project" value="TreeGrafter"/>
</dbReference>
<evidence type="ECO:0000313" key="2">
    <source>
        <dbReference type="EMBL" id="ERT67126.1"/>
    </source>
</evidence>
<dbReference type="InterPro" id="IPR027266">
    <property type="entry name" value="TrmE/GcvT-like"/>
</dbReference>
<dbReference type="HOGENOM" id="CLU_007884_6_0_11"/>